<gene>
    <name evidence="3" type="ORF">AA106555_0274</name>
</gene>
<evidence type="ECO:0000259" key="2">
    <source>
        <dbReference type="Pfam" id="PF13709"/>
    </source>
</evidence>
<dbReference type="Pfam" id="PF13709">
    <property type="entry name" value="DUF4159"/>
    <property type="match status" value="1"/>
</dbReference>
<evidence type="ECO:0000313" key="3">
    <source>
        <dbReference type="EMBL" id="GBR50611.1"/>
    </source>
</evidence>
<evidence type="ECO:0000256" key="1">
    <source>
        <dbReference type="SAM" id="MobiDB-lite"/>
    </source>
</evidence>
<accession>A0ABQ0QMN6</accession>
<feature type="domain" description="DUF4159" evidence="2">
    <location>
        <begin position="2"/>
        <end position="96"/>
    </location>
</feature>
<sequence length="137" mass="14759">MVPPLAKLTDQHVLSHTFYLMHGNYPGRIAGQPVYVAQTGDEANDGVSPVIIGNAGWAYAWAIDDTGGHPYATIPGGDDQRTIAYRFGMNMIIYALTGNYKSDQAHYPEMLKRLGKSDGSPAAQDDTSQDTDGDDAP</sequence>
<comment type="caution">
    <text evidence="3">The sequence shown here is derived from an EMBL/GenBank/DDBJ whole genome shotgun (WGS) entry which is preliminary data.</text>
</comment>
<dbReference type="Proteomes" id="UP001062632">
    <property type="component" value="Unassembled WGS sequence"/>
</dbReference>
<feature type="compositionally biased region" description="Acidic residues" evidence="1">
    <location>
        <begin position="127"/>
        <end position="137"/>
    </location>
</feature>
<keyword evidence="4" id="KW-1185">Reference proteome</keyword>
<name>A0ABQ0QMN6_9PROT</name>
<feature type="region of interest" description="Disordered" evidence="1">
    <location>
        <begin position="111"/>
        <end position="137"/>
    </location>
</feature>
<dbReference type="Gene3D" id="3.40.50.12140">
    <property type="entry name" value="Domain of unknown function DUF4159"/>
    <property type="match status" value="1"/>
</dbReference>
<dbReference type="EMBL" id="BAQC01000003">
    <property type="protein sequence ID" value="GBR50611.1"/>
    <property type="molecule type" value="Genomic_DNA"/>
</dbReference>
<protein>
    <recommendedName>
        <fullName evidence="2">DUF4159 domain-containing protein</fullName>
    </recommendedName>
</protein>
<evidence type="ECO:0000313" key="4">
    <source>
        <dbReference type="Proteomes" id="UP001062632"/>
    </source>
</evidence>
<proteinExistence type="predicted"/>
<organism evidence="3 4">
    <name type="scientific">Neokomagataea thailandica NBRC 106555</name>
    <dbReference type="NCBI Taxonomy" id="1223520"/>
    <lineage>
        <taxon>Bacteria</taxon>
        <taxon>Pseudomonadati</taxon>
        <taxon>Pseudomonadota</taxon>
        <taxon>Alphaproteobacteria</taxon>
        <taxon>Acetobacterales</taxon>
        <taxon>Acetobacteraceae</taxon>
        <taxon>Neokomagataea</taxon>
    </lineage>
</organism>
<dbReference type="InterPro" id="IPR025297">
    <property type="entry name" value="DUF4159"/>
</dbReference>
<reference evidence="3 4" key="1">
    <citation type="submission" date="2013-04" db="EMBL/GenBank/DDBJ databases">
        <title>The genome sequencing project of 58 acetic acid bacteria.</title>
        <authorList>
            <person name="Okamoto-Kainuma A."/>
            <person name="Ishikawa M."/>
            <person name="Umino S."/>
            <person name="Koizumi Y."/>
            <person name="Shiwa Y."/>
            <person name="Yoshikawa H."/>
            <person name="Matsutani M."/>
            <person name="Matsushita K."/>
        </authorList>
    </citation>
    <scope>NUCLEOTIDE SEQUENCE [LARGE SCALE GENOMIC DNA]</scope>
    <source>
        <strain evidence="3 4">NBRC 106555</strain>
    </source>
</reference>